<proteinExistence type="predicted"/>
<keyword evidence="3" id="KW-1185">Reference proteome</keyword>
<keyword evidence="1" id="KW-0812">Transmembrane</keyword>
<feature type="transmembrane region" description="Helical" evidence="1">
    <location>
        <begin position="72"/>
        <end position="96"/>
    </location>
</feature>
<gene>
    <name evidence="2" type="ORF">FHS59_002443</name>
</gene>
<feature type="transmembrane region" description="Helical" evidence="1">
    <location>
        <begin position="5"/>
        <end position="25"/>
    </location>
</feature>
<keyword evidence="1" id="KW-0472">Membrane</keyword>
<protein>
    <recommendedName>
        <fullName evidence="4">DUF4281 domain-containing protein</fullName>
    </recommendedName>
</protein>
<keyword evidence="1" id="KW-1133">Transmembrane helix</keyword>
<dbReference type="RefSeq" id="WP_184495392.1">
    <property type="nucleotide sequence ID" value="NZ_JACIJO010000002.1"/>
</dbReference>
<feature type="transmembrane region" description="Helical" evidence="1">
    <location>
        <begin position="108"/>
        <end position="131"/>
    </location>
</feature>
<evidence type="ECO:0000256" key="1">
    <source>
        <dbReference type="SAM" id="Phobius"/>
    </source>
</evidence>
<evidence type="ECO:0000313" key="2">
    <source>
        <dbReference type="EMBL" id="MBB6326815.1"/>
    </source>
</evidence>
<name>A0A841MWF4_9BACT</name>
<evidence type="ECO:0000313" key="3">
    <source>
        <dbReference type="Proteomes" id="UP000588604"/>
    </source>
</evidence>
<reference evidence="2 3" key="1">
    <citation type="submission" date="2020-08" db="EMBL/GenBank/DDBJ databases">
        <title>Genomic Encyclopedia of Type Strains, Phase IV (KMG-IV): sequencing the most valuable type-strain genomes for metagenomic binning, comparative biology and taxonomic classification.</title>
        <authorList>
            <person name="Goeker M."/>
        </authorList>
    </citation>
    <scope>NUCLEOTIDE SEQUENCE [LARGE SCALE GENOMIC DNA]</scope>
    <source>
        <strain evidence="2 3">DSM 102044</strain>
    </source>
</reference>
<feature type="transmembrane region" description="Helical" evidence="1">
    <location>
        <begin position="31"/>
        <end position="51"/>
    </location>
</feature>
<dbReference type="Proteomes" id="UP000588604">
    <property type="component" value="Unassembled WGS sequence"/>
</dbReference>
<dbReference type="Pfam" id="PF14108">
    <property type="entry name" value="ABA4-like"/>
    <property type="match status" value="1"/>
</dbReference>
<comment type="caution">
    <text evidence="2">The sequence shown here is derived from an EMBL/GenBank/DDBJ whole genome shotgun (WGS) entry which is preliminary data.</text>
</comment>
<sequence length="150" mass="17223">MKLELIFTIANSLAFLCWIFLFVLYQKRWVYQFLFSFIFVLLSGAYLFFFVKGMGDGNGGGFDTLANVKQLFSSDAALLAGWIHYLIFDLFVGMWISYNADLRGINRWILLPCLVLTFMAGPTGLLLYIIIRVIHSRKLIQEPFSSHTIS</sequence>
<dbReference type="InterPro" id="IPR025461">
    <property type="entry name" value="ABA4-like"/>
</dbReference>
<accession>A0A841MWF4</accession>
<dbReference type="AlphaFoldDB" id="A0A841MWF4"/>
<evidence type="ECO:0008006" key="4">
    <source>
        <dbReference type="Google" id="ProtNLM"/>
    </source>
</evidence>
<organism evidence="2 3">
    <name type="scientific">Algoriphagus iocasae</name>
    <dbReference type="NCBI Taxonomy" id="1836499"/>
    <lineage>
        <taxon>Bacteria</taxon>
        <taxon>Pseudomonadati</taxon>
        <taxon>Bacteroidota</taxon>
        <taxon>Cytophagia</taxon>
        <taxon>Cytophagales</taxon>
        <taxon>Cyclobacteriaceae</taxon>
        <taxon>Algoriphagus</taxon>
    </lineage>
</organism>
<dbReference type="EMBL" id="JACIJO010000002">
    <property type="protein sequence ID" value="MBB6326815.1"/>
    <property type="molecule type" value="Genomic_DNA"/>
</dbReference>